<sequence>MMVNITSKCLLALLALFHITSALHFYVKTGETKCFYEELPENTLVVGKIDAYEREENSNEYVKSANLKVQITVEETFDDDHRVVDQKSSPNGDFTFTSLDSGEHKFCLTPVYTDKTHGKVHRIFFDVAQGSAHDYVDSKSTKSVDELTRKVQKLYEQLDRIHWEQETMRQREADFRDQSESTNSKVVKWTIVQLVVLIGTCVYQMRHLKSFFVKQKIV</sequence>
<dbReference type="GeneID" id="73468103"/>
<evidence type="ECO:0000256" key="2">
    <source>
        <dbReference type="ARBA" id="ARBA00007104"/>
    </source>
</evidence>
<evidence type="ECO:0000256" key="1">
    <source>
        <dbReference type="ARBA" id="ARBA00004479"/>
    </source>
</evidence>
<keyword evidence="6" id="KW-0472">Membrane</keyword>
<dbReference type="SMART" id="SM01190">
    <property type="entry name" value="EMP24_GP25L"/>
    <property type="match status" value="1"/>
</dbReference>
<comment type="caution">
    <text evidence="10">The sequence shown here is derived from an EMBL/GenBank/DDBJ whole genome shotgun (WGS) entry which is preliminary data.</text>
</comment>
<dbReference type="InterPro" id="IPR009038">
    <property type="entry name" value="GOLD_dom"/>
</dbReference>
<comment type="similarity">
    <text evidence="2 7">Belongs to the EMP24/GP25L family.</text>
</comment>
<evidence type="ECO:0000256" key="5">
    <source>
        <dbReference type="ARBA" id="ARBA00022989"/>
    </source>
</evidence>
<feature type="signal peptide" evidence="8">
    <location>
        <begin position="1"/>
        <end position="22"/>
    </location>
</feature>
<keyword evidence="3 7" id="KW-0812">Transmembrane</keyword>
<evidence type="ECO:0000256" key="6">
    <source>
        <dbReference type="ARBA" id="ARBA00023136"/>
    </source>
</evidence>
<dbReference type="AlphaFoldDB" id="A0A8J5QRB5"/>
<name>A0A8J5QRB5_9ASCO</name>
<dbReference type="PANTHER" id="PTHR22811">
    <property type="entry name" value="TRANSMEMBRANE EMP24 DOMAIN-CONTAINING PROTEIN"/>
    <property type="match status" value="1"/>
</dbReference>
<evidence type="ECO:0000256" key="3">
    <source>
        <dbReference type="ARBA" id="ARBA00022692"/>
    </source>
</evidence>
<dbReference type="OrthoDB" id="3427at2759"/>
<dbReference type="EMBL" id="JAGSYN010000051">
    <property type="protein sequence ID" value="KAG7665246.1"/>
    <property type="molecule type" value="Genomic_DNA"/>
</dbReference>
<keyword evidence="5" id="KW-1133">Transmembrane helix</keyword>
<proteinExistence type="inferred from homology"/>
<reference evidence="10 11" key="1">
    <citation type="journal article" date="2021" name="DNA Res.">
        <title>Genome analysis of Candida subhashii reveals its hybrid nature and dual mitochondrial genome conformations.</title>
        <authorList>
            <person name="Mixao V."/>
            <person name="Hegedusova E."/>
            <person name="Saus E."/>
            <person name="Pryszcz L.P."/>
            <person name="Cillingova A."/>
            <person name="Nosek J."/>
            <person name="Gabaldon T."/>
        </authorList>
    </citation>
    <scope>NUCLEOTIDE SEQUENCE [LARGE SCALE GENOMIC DNA]</scope>
    <source>
        <strain evidence="10 11">CBS 10753</strain>
    </source>
</reference>
<dbReference type="PROSITE" id="PS50866">
    <property type="entry name" value="GOLD"/>
    <property type="match status" value="1"/>
</dbReference>
<dbReference type="InterPro" id="IPR015720">
    <property type="entry name" value="Emp24-like"/>
</dbReference>
<organism evidence="10 11">
    <name type="scientific">[Candida] subhashii</name>
    <dbReference type="NCBI Taxonomy" id="561895"/>
    <lineage>
        <taxon>Eukaryota</taxon>
        <taxon>Fungi</taxon>
        <taxon>Dikarya</taxon>
        <taxon>Ascomycota</taxon>
        <taxon>Saccharomycotina</taxon>
        <taxon>Pichiomycetes</taxon>
        <taxon>Debaryomycetaceae</taxon>
        <taxon>Spathaspora</taxon>
    </lineage>
</organism>
<comment type="subcellular location">
    <subcellularLocation>
        <location evidence="1 7">Membrane</location>
        <topology evidence="1 7">Single-pass type I membrane protein</topology>
    </subcellularLocation>
</comment>
<evidence type="ECO:0000256" key="4">
    <source>
        <dbReference type="ARBA" id="ARBA00022729"/>
    </source>
</evidence>
<keyword evidence="11" id="KW-1185">Reference proteome</keyword>
<feature type="chain" id="PRO_5035158206" evidence="8">
    <location>
        <begin position="23"/>
        <end position="218"/>
    </location>
</feature>
<evidence type="ECO:0000313" key="11">
    <source>
        <dbReference type="Proteomes" id="UP000694255"/>
    </source>
</evidence>
<evidence type="ECO:0000259" key="9">
    <source>
        <dbReference type="PROSITE" id="PS50866"/>
    </source>
</evidence>
<evidence type="ECO:0000256" key="7">
    <source>
        <dbReference type="RuleBase" id="RU003827"/>
    </source>
</evidence>
<accession>A0A8J5QRB5</accession>
<protein>
    <submittedName>
        <fullName evidence="10">ERP5</fullName>
    </submittedName>
</protein>
<feature type="domain" description="GOLD" evidence="9">
    <location>
        <begin position="32"/>
        <end position="129"/>
    </location>
</feature>
<dbReference type="GO" id="GO:0016020">
    <property type="term" value="C:membrane"/>
    <property type="evidence" value="ECO:0007669"/>
    <property type="project" value="UniProtKB-SubCell"/>
</dbReference>
<gene>
    <name evidence="10" type="ORF">J8A68_001302</name>
</gene>
<dbReference type="RefSeq" id="XP_049265478.1">
    <property type="nucleotide sequence ID" value="XM_049404942.1"/>
</dbReference>
<dbReference type="Proteomes" id="UP000694255">
    <property type="component" value="Unassembled WGS sequence"/>
</dbReference>
<evidence type="ECO:0000313" key="10">
    <source>
        <dbReference type="EMBL" id="KAG7665246.1"/>
    </source>
</evidence>
<evidence type="ECO:0000256" key="8">
    <source>
        <dbReference type="SAM" id="SignalP"/>
    </source>
</evidence>
<keyword evidence="4 8" id="KW-0732">Signal</keyword>
<dbReference type="Pfam" id="PF01105">
    <property type="entry name" value="EMP24_GP25L"/>
    <property type="match status" value="1"/>
</dbReference>